<protein>
    <submittedName>
        <fullName evidence="1">Uncharacterized protein</fullName>
    </submittedName>
</protein>
<gene>
    <name evidence="1" type="ORF">PF008_g9030</name>
</gene>
<reference evidence="1 2" key="1">
    <citation type="submission" date="2018-09" db="EMBL/GenBank/DDBJ databases">
        <title>Genomic investigation of the strawberry pathogen Phytophthora fragariae indicates pathogenicity is determined by transcriptional variation in three key races.</title>
        <authorList>
            <person name="Adams T.M."/>
            <person name="Armitage A.D."/>
            <person name="Sobczyk M.K."/>
            <person name="Bates H.J."/>
            <person name="Dunwell J.M."/>
            <person name="Nellist C.F."/>
            <person name="Harrison R.J."/>
        </authorList>
    </citation>
    <scope>NUCLEOTIDE SEQUENCE [LARGE SCALE GENOMIC DNA]</scope>
    <source>
        <strain evidence="1 2">NOV-77</strain>
    </source>
</reference>
<sequence>MTAFRAAGGGDSMDPAQEFGAASLGSACPHDYCTKLIVSKPADSLAGVAIPCSACRAPPTYPSRTGPAP</sequence>
<proteinExistence type="predicted"/>
<accession>A0A6G0RYF5</accession>
<dbReference type="EMBL" id="QXFY01000420">
    <property type="protein sequence ID" value="KAE9344855.1"/>
    <property type="molecule type" value="Genomic_DNA"/>
</dbReference>
<evidence type="ECO:0000313" key="2">
    <source>
        <dbReference type="Proteomes" id="UP000486351"/>
    </source>
</evidence>
<evidence type="ECO:0000313" key="1">
    <source>
        <dbReference type="EMBL" id="KAE9344855.1"/>
    </source>
</evidence>
<dbReference type="Proteomes" id="UP000486351">
    <property type="component" value="Unassembled WGS sequence"/>
</dbReference>
<name>A0A6G0RYF5_9STRA</name>
<comment type="caution">
    <text evidence="1">The sequence shown here is derived from an EMBL/GenBank/DDBJ whole genome shotgun (WGS) entry which is preliminary data.</text>
</comment>
<organism evidence="1 2">
    <name type="scientific">Phytophthora fragariae</name>
    <dbReference type="NCBI Taxonomy" id="53985"/>
    <lineage>
        <taxon>Eukaryota</taxon>
        <taxon>Sar</taxon>
        <taxon>Stramenopiles</taxon>
        <taxon>Oomycota</taxon>
        <taxon>Peronosporomycetes</taxon>
        <taxon>Peronosporales</taxon>
        <taxon>Peronosporaceae</taxon>
        <taxon>Phytophthora</taxon>
    </lineage>
</organism>
<dbReference type="AlphaFoldDB" id="A0A6G0RYF5"/>